<organism evidence="3 4">
    <name type="scientific">Megalodesulfovibrio gigas (strain ATCC 19364 / DSM 1382 / NCIMB 9332 / VKM B-1759)</name>
    <name type="common">Desulfovibrio gigas</name>
    <dbReference type="NCBI Taxonomy" id="1121448"/>
    <lineage>
        <taxon>Bacteria</taxon>
        <taxon>Pseudomonadati</taxon>
        <taxon>Thermodesulfobacteriota</taxon>
        <taxon>Desulfovibrionia</taxon>
        <taxon>Desulfovibrionales</taxon>
        <taxon>Desulfovibrionaceae</taxon>
        <taxon>Megalodesulfovibrio</taxon>
    </lineage>
</organism>
<dbReference type="STRING" id="1121448.DGI_2651"/>
<dbReference type="AlphaFoldDB" id="T2GEM2"/>
<dbReference type="PATRIC" id="fig|1121448.10.peg.2604"/>
<proteinExistence type="predicted"/>
<dbReference type="eggNOG" id="COG2982">
    <property type="taxonomic scope" value="Bacteria"/>
</dbReference>
<evidence type="ECO:0000256" key="1">
    <source>
        <dbReference type="SAM" id="MobiDB-lite"/>
    </source>
</evidence>
<reference evidence="3 4" key="1">
    <citation type="journal article" date="2013" name="J. Bacteriol.">
        <title>Roles of HynAB and Ech, the only two hydrogenases found in the model sulfate reducer Desulfovibrio gigas.</title>
        <authorList>
            <person name="Morais-Silva F.O."/>
            <person name="Santos C.I."/>
            <person name="Rodrigues R."/>
            <person name="Pereira I.A."/>
            <person name="Rodrigues-Pousada C."/>
        </authorList>
    </citation>
    <scope>NUCLEOTIDE SEQUENCE [LARGE SCALE GENOMIC DNA]</scope>
    <source>
        <strain evidence="4">ATCC 19364 / DSM 1382 / NCIMB 9332 / VKM B-1759</strain>
    </source>
</reference>
<keyword evidence="4" id="KW-1185">Reference proteome</keyword>
<dbReference type="InterPro" id="IPR052894">
    <property type="entry name" value="AsmA-related"/>
</dbReference>
<evidence type="ECO:0000313" key="4">
    <source>
        <dbReference type="Proteomes" id="UP000016587"/>
    </source>
</evidence>
<sequence>MGSCALALAVATLVTGVALWLALLNPTTHRDEIAAWLSKGLGRQVTVHGGVHLAVFPWLGLHLGQLAVADADGVSRFADARAAVVQVRLWPLLTQGDVELDRIVLMEPVLHLKRDARGACNWEDLLTLGDVASVPEEQGFSPGTLRWRGVSIVNGLLLFDDALRGQQVRLSGVHCITGEGTSFDIALQCHAESSRFGAGSLEVQGHCRVDVTDGNVLLDNATLAFQGSILPDGVSGPAAVPLTLRTGLLLDTAASRLEFRQARLGIAGEQVAADVQFEGLSAPALRIAGVVSREAVAGGASSVLWETVAARAAFEWQPERLTLRDIALSTRHSALAGNATLTLGASPALATQLDVSRLNVDELIAVGGGGAFAMDQVDQALASLANGTLPGAPAPFDGLRVQAGVRIAELTMGGRRLQRTSAEASLDRAGLALRLAMEEGCGGPVSGEGTLTPKGLALSLQAGSLQLARCPELKGVLGNALVHAGGVTLGVNATASGTSPEAWADTWDVAAAVAVTNGASDWDRIRQWFDAAPSTTQTVGQQAGTFTALHLQLKAAAGTRSRSAVTRTAQAEASVTLKGLRMEAAAPVDAAIRVSGTATLDPRTWALQTLSGVQLDTAAALPAGLAGKTATSATLKARGEWDLLKNRLQLASFQLKAHGSQATGSLSARLGETPVIQGQTSIAPVTLASLWPVLGIAPPNPKDPTAFTRAELATEWKLEGSRLSLSNLKTRLDDTTVGGDLSFVLGANGPTAWRFHLQADQLNLNRYFSASASATAKPWDGKFLQSLQGKGSLYCKTFELYDIVFSDVAMNLEGLPGQLRMEPFTATLAGGRMQATLALLADKKRPGLELQVGADISDFDLHTVADALGVGERLGGRTTLRFRLHSSGTSRAEHFQRLGGTASLQVANGFYGYYRTIKSDSTPTPTNEQLIKRPPASPAQGAKPAPPVRERAVINIVAAAGAMQFDQGMIRNNDFRMTSEQFTAIGAGWLDIPRETMEYVLQIYPGLFPSFPVYIRGPVEDPDVDDSQGGSLAAAVGELTGKVFRTVLDVLVLPLRTLENIKP</sequence>
<dbReference type="Proteomes" id="UP000016587">
    <property type="component" value="Chromosome"/>
</dbReference>
<feature type="domain" description="AsmA" evidence="2">
    <location>
        <begin position="610"/>
        <end position="909"/>
    </location>
</feature>
<dbReference type="InterPro" id="IPR008023">
    <property type="entry name" value="DUF748"/>
</dbReference>
<gene>
    <name evidence="3" type="ORF">DGI_2651</name>
</gene>
<feature type="region of interest" description="Disordered" evidence="1">
    <location>
        <begin position="921"/>
        <end position="945"/>
    </location>
</feature>
<dbReference type="InterPro" id="IPR007844">
    <property type="entry name" value="AsmA"/>
</dbReference>
<dbReference type="HOGENOM" id="CLU_291833_0_0_7"/>
<dbReference type="PANTHER" id="PTHR30441:SF4">
    <property type="entry name" value="PROTEIN ASMA"/>
    <property type="match status" value="1"/>
</dbReference>
<dbReference type="EMBL" id="CP006585">
    <property type="protein sequence ID" value="AGW14382.1"/>
    <property type="molecule type" value="Genomic_DNA"/>
</dbReference>
<evidence type="ECO:0000259" key="2">
    <source>
        <dbReference type="Pfam" id="PF05170"/>
    </source>
</evidence>
<dbReference type="Pfam" id="PF05170">
    <property type="entry name" value="AsmA"/>
    <property type="match status" value="1"/>
</dbReference>
<name>T2GEM2_MEGG1</name>
<evidence type="ECO:0000313" key="3">
    <source>
        <dbReference type="EMBL" id="AGW14382.1"/>
    </source>
</evidence>
<dbReference type="KEGG" id="dgg:DGI_2651"/>
<dbReference type="PANTHER" id="PTHR30441">
    <property type="entry name" value="DUF748 DOMAIN-CONTAINING PROTEIN"/>
    <property type="match status" value="1"/>
</dbReference>
<accession>T2GEM2</accession>
<dbReference type="Pfam" id="PF05359">
    <property type="entry name" value="DUF748"/>
    <property type="match status" value="1"/>
</dbReference>
<dbReference type="GO" id="GO:0090313">
    <property type="term" value="P:regulation of protein targeting to membrane"/>
    <property type="evidence" value="ECO:0007669"/>
    <property type="project" value="TreeGrafter"/>
</dbReference>
<dbReference type="GO" id="GO:0005886">
    <property type="term" value="C:plasma membrane"/>
    <property type="evidence" value="ECO:0007669"/>
    <property type="project" value="TreeGrafter"/>
</dbReference>
<protein>
    <submittedName>
        <fullName evidence="3">Putative A/G-specific adenine glycosylase</fullName>
    </submittedName>
</protein>
<reference evidence="4" key="2">
    <citation type="submission" date="2013-07" db="EMBL/GenBank/DDBJ databases">
        <authorList>
            <person name="Morais-Silva F.O."/>
            <person name="Rezende A.M."/>
            <person name="Pimentel C."/>
            <person name="Resende D.M."/>
            <person name="Santos C.I."/>
            <person name="Clemente C."/>
            <person name="de Oliveira L.M."/>
            <person name="da Silva S.M."/>
            <person name="Costa D.A."/>
            <person name="Varela-Raposo A."/>
            <person name="Horacio E.C.A."/>
            <person name="Matos M."/>
            <person name="Flores O."/>
            <person name="Ruiz J.C."/>
            <person name="Rodrigues-Pousada C."/>
        </authorList>
    </citation>
    <scope>NUCLEOTIDE SEQUENCE [LARGE SCALE GENOMIC DNA]</scope>
    <source>
        <strain evidence="4">ATCC 19364 / DSM 1382 / NCIMB 9332 / VKM B-1759</strain>
    </source>
</reference>